<keyword evidence="2" id="KW-0479">Metal-binding</keyword>
<dbReference type="InterPro" id="IPR001041">
    <property type="entry name" value="2Fe-2S_ferredoxin-type"/>
</dbReference>
<dbReference type="EMBL" id="JBHRSB010000010">
    <property type="protein sequence ID" value="MFC3003236.1"/>
    <property type="molecule type" value="Genomic_DNA"/>
</dbReference>
<dbReference type="InterPro" id="IPR051452">
    <property type="entry name" value="Diverse_Oxidoreductases"/>
</dbReference>
<keyword evidence="8" id="KW-1185">Reference proteome</keyword>
<accession>A0ABV7BZS8</accession>
<dbReference type="InterPro" id="IPR006058">
    <property type="entry name" value="2Fe2S_fd_BS"/>
</dbReference>
<dbReference type="Pfam" id="PF01799">
    <property type="entry name" value="Fer2_2"/>
    <property type="match status" value="1"/>
</dbReference>
<organism evidence="7 8">
    <name type="scientific">Falsiroseomonas tokyonensis</name>
    <dbReference type="NCBI Taxonomy" id="430521"/>
    <lineage>
        <taxon>Bacteria</taxon>
        <taxon>Pseudomonadati</taxon>
        <taxon>Pseudomonadota</taxon>
        <taxon>Alphaproteobacteria</taxon>
        <taxon>Acetobacterales</taxon>
        <taxon>Roseomonadaceae</taxon>
        <taxon>Falsiroseomonas</taxon>
    </lineage>
</organism>
<name>A0ABV7BZS8_9PROT</name>
<evidence type="ECO:0000256" key="1">
    <source>
        <dbReference type="ARBA" id="ARBA00022714"/>
    </source>
</evidence>
<evidence type="ECO:0000259" key="6">
    <source>
        <dbReference type="PROSITE" id="PS51085"/>
    </source>
</evidence>
<protein>
    <submittedName>
        <fullName evidence="7">(2Fe-2S)-binding protein</fullName>
    </submittedName>
</protein>
<dbReference type="PANTHER" id="PTHR44379:SF8">
    <property type="entry name" value="XANTHINE DEHYDROGENASE IRON-SULFUR-BINDING SUBUNIT XDHC-RELATED"/>
    <property type="match status" value="1"/>
</dbReference>
<feature type="domain" description="2Fe-2S ferredoxin-type" evidence="6">
    <location>
        <begin position="1"/>
        <end position="76"/>
    </location>
</feature>
<keyword evidence="3" id="KW-0560">Oxidoreductase</keyword>
<reference evidence="8" key="1">
    <citation type="journal article" date="2019" name="Int. J. Syst. Evol. Microbiol.">
        <title>The Global Catalogue of Microorganisms (GCM) 10K type strain sequencing project: providing services to taxonomists for standard genome sequencing and annotation.</title>
        <authorList>
            <consortium name="The Broad Institute Genomics Platform"/>
            <consortium name="The Broad Institute Genome Sequencing Center for Infectious Disease"/>
            <person name="Wu L."/>
            <person name="Ma J."/>
        </authorList>
    </citation>
    <scope>NUCLEOTIDE SEQUENCE [LARGE SCALE GENOMIC DNA]</scope>
    <source>
        <strain evidence="8">CGMCC 1.16855</strain>
    </source>
</reference>
<keyword evidence="4" id="KW-0408">Iron</keyword>
<dbReference type="InterPro" id="IPR002888">
    <property type="entry name" value="2Fe-2S-bd"/>
</dbReference>
<evidence type="ECO:0000256" key="3">
    <source>
        <dbReference type="ARBA" id="ARBA00023002"/>
    </source>
</evidence>
<dbReference type="Proteomes" id="UP001595420">
    <property type="component" value="Unassembled WGS sequence"/>
</dbReference>
<dbReference type="PROSITE" id="PS00197">
    <property type="entry name" value="2FE2S_FER_1"/>
    <property type="match status" value="1"/>
</dbReference>
<evidence type="ECO:0000313" key="8">
    <source>
        <dbReference type="Proteomes" id="UP001595420"/>
    </source>
</evidence>
<dbReference type="Pfam" id="PF00111">
    <property type="entry name" value="Fer2"/>
    <property type="match status" value="1"/>
</dbReference>
<evidence type="ECO:0000313" key="7">
    <source>
        <dbReference type="EMBL" id="MFC3003236.1"/>
    </source>
</evidence>
<dbReference type="RefSeq" id="WP_216839682.1">
    <property type="nucleotide sequence ID" value="NZ_JAFNJS010000010.1"/>
</dbReference>
<evidence type="ECO:0000256" key="2">
    <source>
        <dbReference type="ARBA" id="ARBA00022723"/>
    </source>
</evidence>
<dbReference type="PANTHER" id="PTHR44379">
    <property type="entry name" value="OXIDOREDUCTASE WITH IRON-SULFUR SUBUNIT"/>
    <property type="match status" value="1"/>
</dbReference>
<sequence>MTRLCVNGETHDLACEDRDSLAGVLRDRLGLTATRIGCQHGSCGACNLLLDGVPVRGCLVPVALAEGQAVTTLEGLRDDPVMIRLREAFTAHHALQCGYCTAGMLVAARDLILRGRATSAAEVRAGLAGQLCRCTGYDGIVAAVLQAAQ</sequence>
<comment type="caution">
    <text evidence="7">The sequence shown here is derived from an EMBL/GenBank/DDBJ whole genome shotgun (WGS) entry which is preliminary data.</text>
</comment>
<proteinExistence type="predicted"/>
<dbReference type="PROSITE" id="PS51085">
    <property type="entry name" value="2FE2S_FER_2"/>
    <property type="match status" value="1"/>
</dbReference>
<evidence type="ECO:0000256" key="5">
    <source>
        <dbReference type="ARBA" id="ARBA00023014"/>
    </source>
</evidence>
<evidence type="ECO:0000256" key="4">
    <source>
        <dbReference type="ARBA" id="ARBA00023004"/>
    </source>
</evidence>
<keyword evidence="1" id="KW-0001">2Fe-2S</keyword>
<gene>
    <name evidence="7" type="ORF">ACFOD3_25300</name>
</gene>
<keyword evidence="5" id="KW-0411">Iron-sulfur</keyword>